<reference evidence="1 2" key="1">
    <citation type="journal article" date="2022" name="bioRxiv">
        <title>The genome of the oomycete Peronosclerospora sorghi, a cosmopolitan pathogen of maize and sorghum, is inflated with dispersed pseudogenes.</title>
        <authorList>
            <person name="Fletcher K."/>
            <person name="Martin F."/>
            <person name="Isakeit T."/>
            <person name="Cavanaugh K."/>
            <person name="Magill C."/>
            <person name="Michelmore R."/>
        </authorList>
    </citation>
    <scope>NUCLEOTIDE SEQUENCE [LARGE SCALE GENOMIC DNA]</scope>
    <source>
        <strain evidence="1">P6</strain>
    </source>
</reference>
<proteinExistence type="predicted"/>
<evidence type="ECO:0000313" key="1">
    <source>
        <dbReference type="EMBL" id="KAI9918885.1"/>
    </source>
</evidence>
<dbReference type="EMBL" id="CM047591">
    <property type="protein sequence ID" value="KAI9918885.1"/>
    <property type="molecule type" value="Genomic_DNA"/>
</dbReference>
<evidence type="ECO:0000313" key="2">
    <source>
        <dbReference type="Proteomes" id="UP001163321"/>
    </source>
</evidence>
<protein>
    <submittedName>
        <fullName evidence="1">Uncharacterized protein</fullName>
    </submittedName>
</protein>
<name>A0ACC0WJQ0_9STRA</name>
<dbReference type="Proteomes" id="UP001163321">
    <property type="component" value="Chromosome 12"/>
</dbReference>
<keyword evidence="2" id="KW-1185">Reference proteome</keyword>
<organism evidence="1 2">
    <name type="scientific">Peronosclerospora sorghi</name>
    <dbReference type="NCBI Taxonomy" id="230839"/>
    <lineage>
        <taxon>Eukaryota</taxon>
        <taxon>Sar</taxon>
        <taxon>Stramenopiles</taxon>
        <taxon>Oomycota</taxon>
        <taxon>Peronosporomycetes</taxon>
        <taxon>Peronosporales</taxon>
        <taxon>Peronosporaceae</taxon>
        <taxon>Peronosclerospora</taxon>
    </lineage>
</organism>
<accession>A0ACC0WJQ0</accession>
<sequence>MYGPQRDKKWRQTWQSTTKSHQETSGKKRTFQQRNVQAQRKMRAEDLWSNVRPRDAATWQPSNDAGWGDVHRTGTMIHKPVINDTVCRITREALKVHVVPVGVFEIRLDFKLSPTNVHSSSPNFMHVPVGIVEVDSSIPYGLEVVEVFQTMSPQWRLGC</sequence>
<gene>
    <name evidence="1" type="ORF">PsorP6_011250</name>
</gene>
<comment type="caution">
    <text evidence="1">The sequence shown here is derived from an EMBL/GenBank/DDBJ whole genome shotgun (WGS) entry which is preliminary data.</text>
</comment>